<name>A0A9Q4FL56_9FIRM</name>
<dbReference type="RefSeq" id="WP_226807358.1">
    <property type="nucleotide sequence ID" value="NZ_JAHLOA010000004.1"/>
</dbReference>
<keyword evidence="1" id="KW-0812">Transmembrane</keyword>
<dbReference type="Proteomes" id="UP001108123">
    <property type="component" value="Unassembled WGS sequence"/>
</dbReference>
<dbReference type="EMBL" id="JAKNID010000004">
    <property type="protein sequence ID" value="MCG4564235.1"/>
    <property type="molecule type" value="Genomic_DNA"/>
</dbReference>
<accession>A0A9Q4FL56</accession>
<sequence length="78" mass="8771">MAKEIFSRFIQLLDNNKGRTIGAIIGFIVSILILTIGFFKTLFIVICTGLGYFFGKKSDNQEDLKEFLNKILPPGKTN</sequence>
<comment type="caution">
    <text evidence="2">The sequence shown here is derived from an EMBL/GenBank/DDBJ whole genome shotgun (WGS) entry which is preliminary data.</text>
</comment>
<gene>
    <name evidence="2" type="ORF">L0P62_02130</name>
</gene>
<keyword evidence="1" id="KW-0472">Membrane</keyword>
<feature type="transmembrane region" description="Helical" evidence="1">
    <location>
        <begin position="21"/>
        <end position="54"/>
    </location>
</feature>
<dbReference type="Pfam" id="PF10031">
    <property type="entry name" value="DUF2273"/>
    <property type="match status" value="1"/>
</dbReference>
<proteinExistence type="predicted"/>
<keyword evidence="3" id="KW-1185">Reference proteome</keyword>
<dbReference type="InterPro" id="IPR018730">
    <property type="entry name" value="DUF2273"/>
</dbReference>
<dbReference type="AlphaFoldDB" id="A0A9Q4FL56"/>
<evidence type="ECO:0000313" key="3">
    <source>
        <dbReference type="Proteomes" id="UP001108123"/>
    </source>
</evidence>
<organism evidence="2 3">
    <name type="scientific">Anaerosalibacter bizertensis</name>
    <dbReference type="NCBI Taxonomy" id="932217"/>
    <lineage>
        <taxon>Bacteria</taxon>
        <taxon>Bacillati</taxon>
        <taxon>Bacillota</taxon>
        <taxon>Tissierellia</taxon>
        <taxon>Tissierellales</taxon>
        <taxon>Sporanaerobacteraceae</taxon>
        <taxon>Anaerosalibacter</taxon>
    </lineage>
</organism>
<protein>
    <submittedName>
        <fullName evidence="2">DUF2273 domain-containing protein</fullName>
    </submittedName>
</protein>
<evidence type="ECO:0000256" key="1">
    <source>
        <dbReference type="SAM" id="Phobius"/>
    </source>
</evidence>
<evidence type="ECO:0000313" key="2">
    <source>
        <dbReference type="EMBL" id="MCG4564235.1"/>
    </source>
</evidence>
<keyword evidence="1" id="KW-1133">Transmembrane helix</keyword>
<reference evidence="2" key="1">
    <citation type="submission" date="2022-01" db="EMBL/GenBank/DDBJ databases">
        <title>Collection of gut derived symbiotic bacterial strains cultured from healthy donors.</title>
        <authorList>
            <person name="Lin H."/>
            <person name="Kohout C."/>
            <person name="Waligurski E."/>
            <person name="Pamer E.G."/>
        </authorList>
    </citation>
    <scope>NUCLEOTIDE SEQUENCE</scope>
    <source>
        <strain evidence="2">MSK.14.39</strain>
    </source>
</reference>